<dbReference type="PANTHER" id="PTHR23407:SF11">
    <property type="entry name" value="CHROMOSOME UNDETERMINED SCAFFOLD_24, WHOLE GENOME SHOTGUN SEQUENCE"/>
    <property type="match status" value="1"/>
</dbReference>
<keyword evidence="1" id="KW-0436">Ligase</keyword>
<dbReference type="RefSeq" id="WP_214421366.1">
    <property type="nucleotide sequence ID" value="NZ_CP077107.1"/>
</dbReference>
<dbReference type="KEGG" id="mrtj:KHC33_09525"/>
<dbReference type="AlphaFoldDB" id="A0A8E7ELG1"/>
<dbReference type="Proteomes" id="UP000680656">
    <property type="component" value="Chromosome"/>
</dbReference>
<reference evidence="1 2" key="1">
    <citation type="submission" date="2021-05" db="EMBL/GenBank/DDBJ databases">
        <title>A novel Methanospirillum isolate from a pyrite-forming mixed culture.</title>
        <authorList>
            <person name="Bunk B."/>
            <person name="Sproer C."/>
            <person name="Spring S."/>
            <person name="Pester M."/>
        </authorList>
    </citation>
    <scope>NUCLEOTIDE SEQUENCE [LARGE SCALE GENOMIC DNA]</scope>
    <source>
        <strain evidence="1 2">J.3.6.1-F.2.7.3</strain>
    </source>
</reference>
<dbReference type="InterPro" id="IPR037171">
    <property type="entry name" value="NagB/RpiA_transferase-like"/>
</dbReference>
<dbReference type="NCBIfam" id="TIGR02727">
    <property type="entry name" value="MTHFS_bact"/>
    <property type="match status" value="1"/>
</dbReference>
<evidence type="ECO:0000313" key="2">
    <source>
        <dbReference type="Proteomes" id="UP000680656"/>
    </source>
</evidence>
<organism evidence="1 2">
    <name type="scientific">Methanospirillum purgamenti</name>
    <dbReference type="NCBI Taxonomy" id="2834276"/>
    <lineage>
        <taxon>Archaea</taxon>
        <taxon>Methanobacteriati</taxon>
        <taxon>Methanobacteriota</taxon>
        <taxon>Stenosarchaea group</taxon>
        <taxon>Methanomicrobia</taxon>
        <taxon>Methanomicrobiales</taxon>
        <taxon>Methanospirillaceae</taxon>
        <taxon>Methanospirillum</taxon>
    </lineage>
</organism>
<dbReference type="GO" id="GO:0035999">
    <property type="term" value="P:tetrahydrofolate interconversion"/>
    <property type="evidence" value="ECO:0007669"/>
    <property type="project" value="TreeGrafter"/>
</dbReference>
<dbReference type="Pfam" id="PF01812">
    <property type="entry name" value="5-FTHF_cyc-lig"/>
    <property type="match status" value="1"/>
</dbReference>
<dbReference type="Gene3D" id="3.40.50.10420">
    <property type="entry name" value="NagB/RpiA/CoA transferase-like"/>
    <property type="match status" value="1"/>
</dbReference>
<evidence type="ECO:0000313" key="1">
    <source>
        <dbReference type="EMBL" id="QVV90600.1"/>
    </source>
</evidence>
<dbReference type="GO" id="GO:0009396">
    <property type="term" value="P:folic acid-containing compound biosynthetic process"/>
    <property type="evidence" value="ECO:0007669"/>
    <property type="project" value="TreeGrafter"/>
</dbReference>
<dbReference type="EMBL" id="CP075546">
    <property type="protein sequence ID" value="QVV90600.1"/>
    <property type="molecule type" value="Genomic_DNA"/>
</dbReference>
<dbReference type="GeneID" id="65565309"/>
<dbReference type="GO" id="GO:0030272">
    <property type="term" value="F:5-formyltetrahydrofolate cyclo-ligase activity"/>
    <property type="evidence" value="ECO:0007669"/>
    <property type="project" value="UniProtKB-EC"/>
</dbReference>
<dbReference type="InterPro" id="IPR002698">
    <property type="entry name" value="FTHF_cligase"/>
</dbReference>
<gene>
    <name evidence="1" type="ORF">KHC33_09525</name>
</gene>
<name>A0A8E7ELG1_9EURY</name>
<protein>
    <submittedName>
        <fullName evidence="1">5-formyltetrahydrofolate cyclo-ligase</fullName>
        <ecNumber evidence="1">6.3.3.2</ecNumber>
    </submittedName>
</protein>
<dbReference type="EC" id="6.3.3.2" evidence="1"/>
<dbReference type="PANTHER" id="PTHR23407">
    <property type="entry name" value="ATPASE INHIBITOR/5-FORMYLTETRAHYDROFOLATE CYCLO-LIGASE"/>
    <property type="match status" value="1"/>
</dbReference>
<dbReference type="SUPFAM" id="SSF100950">
    <property type="entry name" value="NagB/RpiA/CoA transferase-like"/>
    <property type="match status" value="1"/>
</dbReference>
<dbReference type="InterPro" id="IPR024185">
    <property type="entry name" value="FTHF_cligase-like_sf"/>
</dbReference>
<proteinExistence type="predicted"/>
<sequence>MLVHKEAIRSELRERRWSLPEDERILMSKKICMTLSQVVHPCDTVLVYCAKDPEVETCWFIDHLLQNDRKVIVPIIEEETVGLRLSYIQTREVLTPSTFHVPEPVGYEIPADPEHISCAIIPMLGFDQTGGRIGYGAGYYDRFLSEHSHIRKIGIAYSVQEVPTIPVQEHDIRMDVIITESTTFHCS</sequence>
<dbReference type="PIRSF" id="PIRSF006806">
    <property type="entry name" value="FTHF_cligase"/>
    <property type="match status" value="1"/>
</dbReference>
<accession>A0A8E7ELG1</accession>
<keyword evidence="2" id="KW-1185">Reference proteome</keyword>